<dbReference type="Gene3D" id="3.40.50.720">
    <property type="entry name" value="NAD(P)-binding Rossmann-like Domain"/>
    <property type="match status" value="1"/>
</dbReference>
<dbReference type="InterPro" id="IPR050177">
    <property type="entry name" value="Lipid_A_modif_metabolic_enz"/>
</dbReference>
<dbReference type="CDD" id="cd07007">
    <property type="entry name" value="cupin_CapF-like_C"/>
    <property type="match status" value="1"/>
</dbReference>
<evidence type="ECO:0000259" key="2">
    <source>
        <dbReference type="Pfam" id="PF14667"/>
    </source>
</evidence>
<dbReference type="PANTHER" id="PTHR43245">
    <property type="entry name" value="BIFUNCTIONAL POLYMYXIN RESISTANCE PROTEIN ARNA"/>
    <property type="match status" value="1"/>
</dbReference>
<sequence length="374" mass="42848">MKKIGITGQNGFVGLHLYNTLGLSPDEFERIDFNKNFFNDETQLDHFVAQCDVIVHLAAMNRHESEQVIYNTNIKLTSSLIKALERTGSKAHILISSSTQEERDNLYGKSKKEAREALINWAEINGGKVTGLIIPNVFGAFGKPFYNSFIATFCHQLTHGDIPKIATDGEVKLIYVQELVERIIHEIREEKSNYYLNIEATSVQKVSEVLGLLEDYHAKYYQNGEIPVLSSSFEINLFNTFRSYIDYKTHYPVKFTQHVDPRGAFVEVIRLGIGGQCSFSTTVPGITRGNHFHTRKIERFAVIKGKALIQLRKIDSDEVFNFELDGNEPAYVDMPIWYTHNIKNIGDEELYTIFWINEPFDPKDPDTYFVEVNK</sequence>
<dbReference type="SUPFAM" id="SSF51182">
    <property type="entry name" value="RmlC-like cupins"/>
    <property type="match status" value="1"/>
</dbReference>
<comment type="caution">
    <text evidence="3">The sequence shown here is derived from an EMBL/GenBank/DDBJ whole genome shotgun (WGS) entry which is preliminary data.</text>
</comment>
<evidence type="ECO:0000259" key="1">
    <source>
        <dbReference type="Pfam" id="PF01370"/>
    </source>
</evidence>
<dbReference type="InterPro" id="IPR011051">
    <property type="entry name" value="RmlC_Cupin_sf"/>
</dbReference>
<dbReference type="EMBL" id="JANZQH010000010">
    <property type="protein sequence ID" value="MCT2409539.1"/>
    <property type="molecule type" value="Genomic_DNA"/>
</dbReference>
<dbReference type="Pfam" id="PF01370">
    <property type="entry name" value="Epimerase"/>
    <property type="match status" value="1"/>
</dbReference>
<proteinExistence type="predicted"/>
<dbReference type="PANTHER" id="PTHR43245:SF55">
    <property type="entry name" value="NAD(P)-BINDING DOMAIN-CONTAINING PROTEIN"/>
    <property type="match status" value="1"/>
</dbReference>
<name>A0ABT2ILS8_9FLAO</name>
<feature type="domain" description="Capsular polysaccharide assembling protein CapF C-terminal" evidence="2">
    <location>
        <begin position="258"/>
        <end position="368"/>
    </location>
</feature>
<dbReference type="InterPro" id="IPR029303">
    <property type="entry name" value="CapF_C"/>
</dbReference>
<dbReference type="InterPro" id="IPR001509">
    <property type="entry name" value="Epimerase_deHydtase"/>
</dbReference>
<dbReference type="InterPro" id="IPR014710">
    <property type="entry name" value="RmlC-like_jellyroll"/>
</dbReference>
<organism evidence="3 4">
    <name type="scientific">Chryseobacterium pyrolae</name>
    <dbReference type="NCBI Taxonomy" id="2987481"/>
    <lineage>
        <taxon>Bacteria</taxon>
        <taxon>Pseudomonadati</taxon>
        <taxon>Bacteroidota</taxon>
        <taxon>Flavobacteriia</taxon>
        <taxon>Flavobacteriales</taxon>
        <taxon>Weeksellaceae</taxon>
        <taxon>Chryseobacterium group</taxon>
        <taxon>Chryseobacterium</taxon>
    </lineage>
</organism>
<evidence type="ECO:0000313" key="4">
    <source>
        <dbReference type="Proteomes" id="UP001142057"/>
    </source>
</evidence>
<dbReference type="InterPro" id="IPR036291">
    <property type="entry name" value="NAD(P)-bd_dom_sf"/>
</dbReference>
<gene>
    <name evidence="3" type="ORF">NZD88_18460</name>
</gene>
<dbReference type="RefSeq" id="WP_259831081.1">
    <property type="nucleotide sequence ID" value="NZ_JANZQH010000010.1"/>
</dbReference>
<dbReference type="Pfam" id="PF14667">
    <property type="entry name" value="Polysacc_synt_C"/>
    <property type="match status" value="1"/>
</dbReference>
<feature type="domain" description="NAD-dependent epimerase/dehydratase" evidence="1">
    <location>
        <begin position="6"/>
        <end position="189"/>
    </location>
</feature>
<protein>
    <submittedName>
        <fullName evidence="3">NAD-dependent epimerase/dehydratase family protein</fullName>
    </submittedName>
</protein>
<reference evidence="3" key="1">
    <citation type="submission" date="2022-08" db="EMBL/GenBank/DDBJ databases">
        <title>Chryseobacterium antibioticum,isolated from the rhizosphere soil of Pyrola in Tibet.</title>
        <authorList>
            <person name="Kan Y."/>
        </authorList>
    </citation>
    <scope>NUCLEOTIDE SEQUENCE</scope>
    <source>
        <strain evidence="3">Pc2-12</strain>
    </source>
</reference>
<dbReference type="Gene3D" id="2.60.120.10">
    <property type="entry name" value="Jelly Rolls"/>
    <property type="match status" value="1"/>
</dbReference>
<dbReference type="Proteomes" id="UP001142057">
    <property type="component" value="Unassembled WGS sequence"/>
</dbReference>
<dbReference type="SUPFAM" id="SSF51735">
    <property type="entry name" value="NAD(P)-binding Rossmann-fold domains"/>
    <property type="match status" value="1"/>
</dbReference>
<evidence type="ECO:0000313" key="3">
    <source>
        <dbReference type="EMBL" id="MCT2409539.1"/>
    </source>
</evidence>
<accession>A0ABT2ILS8</accession>
<keyword evidence="4" id="KW-1185">Reference proteome</keyword>